<keyword evidence="3" id="KW-1185">Reference proteome</keyword>
<proteinExistence type="predicted"/>
<dbReference type="EMBL" id="KN831994">
    <property type="protein sequence ID" value="KIO00608.1"/>
    <property type="molecule type" value="Genomic_DNA"/>
</dbReference>
<evidence type="ECO:0000313" key="3">
    <source>
        <dbReference type="Proteomes" id="UP000054217"/>
    </source>
</evidence>
<dbReference type="Proteomes" id="UP000054217">
    <property type="component" value="Unassembled WGS sequence"/>
</dbReference>
<accession>A0A0C3IUQ8</accession>
<dbReference type="PANTHER" id="PTHR46579:SF1">
    <property type="entry name" value="F5_8 TYPE C DOMAIN-CONTAINING PROTEIN"/>
    <property type="match status" value="1"/>
</dbReference>
<dbReference type="AlphaFoldDB" id="A0A0C3IUQ8"/>
<evidence type="ECO:0000313" key="2">
    <source>
        <dbReference type="EMBL" id="KIO00608.1"/>
    </source>
</evidence>
<dbReference type="HOGENOM" id="CLU_045634_2_0_1"/>
<dbReference type="OrthoDB" id="3239894at2759"/>
<reference evidence="2 3" key="1">
    <citation type="submission" date="2014-04" db="EMBL/GenBank/DDBJ databases">
        <authorList>
            <consortium name="DOE Joint Genome Institute"/>
            <person name="Kuo A."/>
            <person name="Kohler A."/>
            <person name="Costa M.D."/>
            <person name="Nagy L.G."/>
            <person name="Floudas D."/>
            <person name="Copeland A."/>
            <person name="Barry K.W."/>
            <person name="Cichocki N."/>
            <person name="Veneault-Fourrey C."/>
            <person name="LaButti K."/>
            <person name="Lindquist E.A."/>
            <person name="Lipzen A."/>
            <person name="Lundell T."/>
            <person name="Morin E."/>
            <person name="Murat C."/>
            <person name="Sun H."/>
            <person name="Tunlid A."/>
            <person name="Henrissat B."/>
            <person name="Grigoriev I.V."/>
            <person name="Hibbett D.S."/>
            <person name="Martin F."/>
            <person name="Nordberg H.P."/>
            <person name="Cantor M.N."/>
            <person name="Hua S.X."/>
        </authorList>
    </citation>
    <scope>NUCLEOTIDE SEQUENCE [LARGE SCALE GENOMIC DNA]</scope>
    <source>
        <strain evidence="2 3">Marx 270</strain>
    </source>
</reference>
<sequence length="411" mass="45914">MTGRLVHVILVAVVCDKPAAHKIGGFGSHSHTHFCHNCWICQNDKDKNKAFVQDAFRLRTDKEHHKLGEKYCLLTTAAARKKFIIIDPMHNLFLDAFLQYLGTGKNPMTKHELHIFHDLLANFEIPSSCGKLPMDIGVPAGSSLTANQWLLLATVYGPIAIPQLWTIGLANAQQDGSLADRVALIAKQESEKKSKEAKKQSDAQALEDVRSRGREAVAAEKARITAEKATAEEAKKMEKVRLTAEKKAKKARDAELRQLAKSKANTSHIPGEGVMDTTMADVPDENQQDDIDGKCILHPDDPPNFLKLCATIHLLIGNSISDQEISAADAYLREYCTELIQLYGLGCLKPNHHYAMHTARYVHNFGPLSGFWTFLFERLNKILKSFKTNNHGDGELETTFFNEFHRMCQSS</sequence>
<dbReference type="PANTHER" id="PTHR46579">
    <property type="entry name" value="F5/8 TYPE C DOMAIN-CONTAINING PROTEIN-RELATED"/>
    <property type="match status" value="1"/>
</dbReference>
<feature type="region of interest" description="Disordered" evidence="1">
    <location>
        <begin position="189"/>
        <end position="214"/>
    </location>
</feature>
<organism evidence="2 3">
    <name type="scientific">Pisolithus tinctorius Marx 270</name>
    <dbReference type="NCBI Taxonomy" id="870435"/>
    <lineage>
        <taxon>Eukaryota</taxon>
        <taxon>Fungi</taxon>
        <taxon>Dikarya</taxon>
        <taxon>Basidiomycota</taxon>
        <taxon>Agaricomycotina</taxon>
        <taxon>Agaricomycetes</taxon>
        <taxon>Agaricomycetidae</taxon>
        <taxon>Boletales</taxon>
        <taxon>Sclerodermatineae</taxon>
        <taxon>Pisolithaceae</taxon>
        <taxon>Pisolithus</taxon>
    </lineage>
</organism>
<gene>
    <name evidence="2" type="ORF">M404DRAFT_29307</name>
</gene>
<reference evidence="3" key="2">
    <citation type="submission" date="2015-01" db="EMBL/GenBank/DDBJ databases">
        <title>Evolutionary Origins and Diversification of the Mycorrhizal Mutualists.</title>
        <authorList>
            <consortium name="DOE Joint Genome Institute"/>
            <consortium name="Mycorrhizal Genomics Consortium"/>
            <person name="Kohler A."/>
            <person name="Kuo A."/>
            <person name="Nagy L.G."/>
            <person name="Floudas D."/>
            <person name="Copeland A."/>
            <person name="Barry K.W."/>
            <person name="Cichocki N."/>
            <person name="Veneault-Fourrey C."/>
            <person name="LaButti K."/>
            <person name="Lindquist E.A."/>
            <person name="Lipzen A."/>
            <person name="Lundell T."/>
            <person name="Morin E."/>
            <person name="Murat C."/>
            <person name="Riley R."/>
            <person name="Ohm R."/>
            <person name="Sun H."/>
            <person name="Tunlid A."/>
            <person name="Henrissat B."/>
            <person name="Grigoriev I.V."/>
            <person name="Hibbett D.S."/>
            <person name="Martin F."/>
        </authorList>
    </citation>
    <scope>NUCLEOTIDE SEQUENCE [LARGE SCALE GENOMIC DNA]</scope>
    <source>
        <strain evidence="3">Marx 270</strain>
    </source>
</reference>
<dbReference type="InParanoid" id="A0A0C3IUQ8"/>
<protein>
    <submittedName>
        <fullName evidence="2">Uncharacterized protein</fullName>
    </submittedName>
</protein>
<evidence type="ECO:0000256" key="1">
    <source>
        <dbReference type="SAM" id="MobiDB-lite"/>
    </source>
</evidence>
<name>A0A0C3IUQ8_PISTI</name>